<feature type="region of interest" description="Disordered" evidence="1">
    <location>
        <begin position="310"/>
        <end position="340"/>
    </location>
</feature>
<evidence type="ECO:0000259" key="3">
    <source>
        <dbReference type="PROSITE" id="PS50041"/>
    </source>
</evidence>
<dbReference type="PROSITE" id="PS51257">
    <property type="entry name" value="PROKAR_LIPOPROTEIN"/>
    <property type="match status" value="1"/>
</dbReference>
<keyword evidence="2" id="KW-0472">Membrane</keyword>
<evidence type="ECO:0000313" key="4">
    <source>
        <dbReference type="EMBL" id="MCY1012425.1"/>
    </source>
</evidence>
<feature type="region of interest" description="Disordered" evidence="1">
    <location>
        <begin position="26"/>
        <end position="87"/>
    </location>
</feature>
<sequence length="387" mass="40566">MRPVVGVSLAFCALAGCFSDSPPQLSTGGLSTTGEPATTPSSTADASTTTTTASTAVPTTDAPTATTTENCPMGQPPKSWYPDGDGDGFGAGEPVTVACEAPPGAVDVAGDCDDTWFEVHPGAAELCNRGVDDDCDGLVDEYSADNLACGGCSLSELGGAVFWVCSEAVGFTAGEAFCQQFGPAVHLVHPLNATELAFVRDRIFDHLGEQPADLGFWTGLHRREALWDQCTTNPDAADWVALDGAPVDYLPWRDGEPNNSDCSPLCTTELLDDPECLRENCIELGEGPTGAFNDRACSVDAVGLVCQARLDPEPRPRDRSTAARDRSPARPPPGGWPRATLRVEPSMTDLLDVTLTAAHLVFALAPLALAACAFLPLLDLAVLEDLR</sequence>
<dbReference type="CDD" id="cd00037">
    <property type="entry name" value="CLECT"/>
    <property type="match status" value="1"/>
</dbReference>
<dbReference type="Proteomes" id="UP001150924">
    <property type="component" value="Unassembled WGS sequence"/>
</dbReference>
<accession>A0A9X3EZG8</accession>
<dbReference type="InterPro" id="IPR016187">
    <property type="entry name" value="CTDL_fold"/>
</dbReference>
<dbReference type="SUPFAM" id="SSF56436">
    <property type="entry name" value="C-type lectin-like"/>
    <property type="match status" value="1"/>
</dbReference>
<feature type="compositionally biased region" description="Polar residues" evidence="1">
    <location>
        <begin position="26"/>
        <end position="35"/>
    </location>
</feature>
<dbReference type="AlphaFoldDB" id="A0A9X3EZG8"/>
<gene>
    <name evidence="4" type="ORF">OV079_44205</name>
</gene>
<organism evidence="4 5">
    <name type="scientific">Nannocystis pusilla</name>
    <dbReference type="NCBI Taxonomy" id="889268"/>
    <lineage>
        <taxon>Bacteria</taxon>
        <taxon>Pseudomonadati</taxon>
        <taxon>Myxococcota</taxon>
        <taxon>Polyangia</taxon>
        <taxon>Nannocystales</taxon>
        <taxon>Nannocystaceae</taxon>
        <taxon>Nannocystis</taxon>
    </lineage>
</organism>
<evidence type="ECO:0000256" key="2">
    <source>
        <dbReference type="SAM" id="Phobius"/>
    </source>
</evidence>
<evidence type="ECO:0000256" key="1">
    <source>
        <dbReference type="SAM" id="MobiDB-lite"/>
    </source>
</evidence>
<reference evidence="4" key="1">
    <citation type="submission" date="2022-11" db="EMBL/GenBank/DDBJ databases">
        <title>Minimal conservation of predation-associated metabolite biosynthetic gene clusters underscores biosynthetic potential of Myxococcota including descriptions for ten novel species: Archangium lansinium sp. nov., Myxococcus landrumus sp. nov., Nannocystis bai.</title>
        <authorList>
            <person name="Ahearne A."/>
            <person name="Stevens C."/>
            <person name="Phillips K."/>
        </authorList>
    </citation>
    <scope>NUCLEOTIDE SEQUENCE</scope>
    <source>
        <strain evidence="4">Na p29</strain>
    </source>
</reference>
<keyword evidence="2" id="KW-0812">Transmembrane</keyword>
<feature type="domain" description="C-type lectin" evidence="3">
    <location>
        <begin position="157"/>
        <end position="298"/>
    </location>
</feature>
<dbReference type="PROSITE" id="PS50041">
    <property type="entry name" value="C_TYPE_LECTIN_2"/>
    <property type="match status" value="1"/>
</dbReference>
<dbReference type="SMART" id="SM00034">
    <property type="entry name" value="CLECT"/>
    <property type="match status" value="1"/>
</dbReference>
<feature type="compositionally biased region" description="Low complexity" evidence="1">
    <location>
        <begin position="36"/>
        <end position="68"/>
    </location>
</feature>
<dbReference type="Pfam" id="PF11617">
    <property type="entry name" value="Cu-binding_MopE"/>
    <property type="match status" value="1"/>
</dbReference>
<keyword evidence="5" id="KW-1185">Reference proteome</keyword>
<comment type="caution">
    <text evidence="4">The sequence shown here is derived from an EMBL/GenBank/DDBJ whole genome shotgun (WGS) entry which is preliminary data.</text>
</comment>
<dbReference type="Gene3D" id="3.10.100.10">
    <property type="entry name" value="Mannose-Binding Protein A, subunit A"/>
    <property type="match status" value="1"/>
</dbReference>
<dbReference type="InterPro" id="IPR016186">
    <property type="entry name" value="C-type_lectin-like/link_sf"/>
</dbReference>
<name>A0A9X3EZG8_9BACT</name>
<feature type="transmembrane region" description="Helical" evidence="2">
    <location>
        <begin position="360"/>
        <end position="383"/>
    </location>
</feature>
<dbReference type="EMBL" id="JAPNKE010000002">
    <property type="protein sequence ID" value="MCY1012425.1"/>
    <property type="molecule type" value="Genomic_DNA"/>
</dbReference>
<protein>
    <submittedName>
        <fullName evidence="4">MopE-related protein</fullName>
    </submittedName>
</protein>
<feature type="compositionally biased region" description="Basic and acidic residues" evidence="1">
    <location>
        <begin position="310"/>
        <end position="328"/>
    </location>
</feature>
<evidence type="ECO:0000313" key="5">
    <source>
        <dbReference type="Proteomes" id="UP001150924"/>
    </source>
</evidence>
<dbReference type="RefSeq" id="WP_267775847.1">
    <property type="nucleotide sequence ID" value="NZ_JAPNKE010000002.1"/>
</dbReference>
<keyword evidence="2" id="KW-1133">Transmembrane helix</keyword>
<proteinExistence type="predicted"/>
<dbReference type="InterPro" id="IPR001304">
    <property type="entry name" value="C-type_lectin-like"/>
</dbReference>
<dbReference type="InterPro" id="IPR021655">
    <property type="entry name" value="Put_metal-bd"/>
</dbReference>